<dbReference type="InterPro" id="IPR036388">
    <property type="entry name" value="WH-like_DNA-bd_sf"/>
</dbReference>
<dbReference type="CDD" id="cd07153">
    <property type="entry name" value="Fur_like"/>
    <property type="match status" value="1"/>
</dbReference>
<accession>A0A1T2KRY6</accession>
<dbReference type="GO" id="GO:1900376">
    <property type="term" value="P:regulation of secondary metabolite biosynthetic process"/>
    <property type="evidence" value="ECO:0007669"/>
    <property type="project" value="TreeGrafter"/>
</dbReference>
<dbReference type="GO" id="GO:0000976">
    <property type="term" value="F:transcription cis-regulatory region binding"/>
    <property type="evidence" value="ECO:0007669"/>
    <property type="project" value="TreeGrafter"/>
</dbReference>
<comment type="subcellular location">
    <subcellularLocation>
        <location evidence="1">Cytoplasm</location>
    </subcellularLocation>
</comment>
<protein>
    <recommendedName>
        <fullName evidence="1">Ferric uptake regulation protein</fullName>
    </recommendedName>
</protein>
<keyword evidence="1" id="KW-0238">DNA-binding</keyword>
<keyword evidence="1" id="KW-0408">Iron</keyword>
<dbReference type="GO" id="GO:0005737">
    <property type="term" value="C:cytoplasm"/>
    <property type="evidence" value="ECO:0007669"/>
    <property type="project" value="UniProtKB-SubCell"/>
</dbReference>
<dbReference type="Gene3D" id="1.10.10.10">
    <property type="entry name" value="Winged helix-like DNA-binding domain superfamily/Winged helix DNA-binding domain"/>
    <property type="match status" value="1"/>
</dbReference>
<dbReference type="OrthoDB" id="8659436at2"/>
<dbReference type="InterPro" id="IPR002481">
    <property type="entry name" value="FUR"/>
</dbReference>
<keyword evidence="1" id="KW-0862">Zinc</keyword>
<evidence type="ECO:0000313" key="3">
    <source>
        <dbReference type="EMBL" id="OOZ35623.1"/>
    </source>
</evidence>
<feature type="region of interest" description="Disordered" evidence="2">
    <location>
        <begin position="1"/>
        <end position="25"/>
    </location>
</feature>
<gene>
    <name evidence="1" type="primary">fur</name>
    <name evidence="3" type="ORF">BOW51_11140</name>
</gene>
<keyword evidence="4" id="KW-1185">Reference proteome</keyword>
<feature type="compositionally biased region" description="Polar residues" evidence="2">
    <location>
        <begin position="1"/>
        <end position="10"/>
    </location>
</feature>
<keyword evidence="1" id="KW-0963">Cytoplasm</keyword>
<evidence type="ECO:0000256" key="1">
    <source>
        <dbReference type="RuleBase" id="RU364037"/>
    </source>
</evidence>
<dbReference type="InterPro" id="IPR036390">
    <property type="entry name" value="WH_DNA-bd_sf"/>
</dbReference>
<proteinExistence type="inferred from homology"/>
<dbReference type="GO" id="GO:0008270">
    <property type="term" value="F:zinc ion binding"/>
    <property type="evidence" value="ECO:0007669"/>
    <property type="project" value="TreeGrafter"/>
</dbReference>
<dbReference type="AlphaFoldDB" id="A0A1T2KRY6"/>
<dbReference type="EMBL" id="MPRJ01000089">
    <property type="protein sequence ID" value="OOZ35623.1"/>
    <property type="molecule type" value="Genomic_DNA"/>
</dbReference>
<dbReference type="SUPFAM" id="SSF46785">
    <property type="entry name" value="Winged helix' DNA-binding domain"/>
    <property type="match status" value="1"/>
</dbReference>
<dbReference type="Pfam" id="PF01475">
    <property type="entry name" value="FUR"/>
    <property type="match status" value="1"/>
</dbReference>
<dbReference type="GO" id="GO:0045892">
    <property type="term" value="P:negative regulation of DNA-templated transcription"/>
    <property type="evidence" value="ECO:0007669"/>
    <property type="project" value="TreeGrafter"/>
</dbReference>
<dbReference type="GO" id="GO:0003700">
    <property type="term" value="F:DNA-binding transcription factor activity"/>
    <property type="evidence" value="ECO:0007669"/>
    <property type="project" value="UniProtKB-UniRule"/>
</dbReference>
<evidence type="ECO:0000256" key="2">
    <source>
        <dbReference type="SAM" id="MobiDB-lite"/>
    </source>
</evidence>
<comment type="caution">
    <text evidence="3">The sequence shown here is derived from an EMBL/GenBank/DDBJ whole genome shotgun (WGS) entry which is preliminary data.</text>
</comment>
<comment type="subunit">
    <text evidence="1">Homodimer.</text>
</comment>
<evidence type="ECO:0000313" key="4">
    <source>
        <dbReference type="Proteomes" id="UP000190896"/>
    </source>
</evidence>
<keyword evidence="1" id="KW-0805">Transcription regulation</keyword>
<dbReference type="PANTHER" id="PTHR33202:SF7">
    <property type="entry name" value="FERRIC UPTAKE REGULATION PROTEIN"/>
    <property type="match status" value="1"/>
</dbReference>
<dbReference type="RefSeq" id="WP_078488083.1">
    <property type="nucleotide sequence ID" value="NZ_MPRJ01000089.1"/>
</dbReference>
<keyword evidence="1" id="KW-0479">Metal-binding</keyword>
<name>A0A1T2KRY6_9GAMM</name>
<dbReference type="Proteomes" id="UP000190896">
    <property type="component" value="Unassembled WGS sequence"/>
</dbReference>
<keyword evidence="1" id="KW-0804">Transcription</keyword>
<reference evidence="3 4" key="1">
    <citation type="submission" date="2016-11" db="EMBL/GenBank/DDBJ databases">
        <title>Mixed transmission modes and dynamic genome evolution in an obligate animal-bacterial symbiosis.</title>
        <authorList>
            <person name="Russell S.L."/>
            <person name="Corbett-Detig R.B."/>
            <person name="Cavanaugh C.M."/>
        </authorList>
    </citation>
    <scope>NUCLEOTIDE SEQUENCE [LARGE SCALE GENOMIC DNA]</scope>
    <source>
        <strain evidence="3">Se-Cadez</strain>
    </source>
</reference>
<keyword evidence="1" id="KW-0678">Repressor</keyword>
<comment type="similarity">
    <text evidence="1">Belongs to the Fur family.</text>
</comment>
<sequence>MNESTSNNTDQQRETTRLLRSRGITPTAQRVKIASAMFARPQHLTAEQVLDLTNESGRKVSKATIYNTLGLFSRKGLIRELIVDSSRSFYDSSTHRHHHFYNPETQELSDIPEQEIGIPMPEHLPEGTEVDRVEVVIHLKSKNNS</sequence>
<dbReference type="PANTHER" id="PTHR33202">
    <property type="entry name" value="ZINC UPTAKE REGULATION PROTEIN"/>
    <property type="match status" value="1"/>
</dbReference>
<organism evidence="3 4">
    <name type="scientific">Solemya velesiana gill symbiont</name>
    <dbReference type="NCBI Taxonomy" id="1918948"/>
    <lineage>
        <taxon>Bacteria</taxon>
        <taxon>Pseudomonadati</taxon>
        <taxon>Pseudomonadota</taxon>
        <taxon>Gammaproteobacteria</taxon>
        <taxon>sulfur-oxidizing symbionts</taxon>
    </lineage>
</organism>